<evidence type="ECO:0000256" key="1">
    <source>
        <dbReference type="ARBA" id="ARBA00038240"/>
    </source>
</evidence>
<reference evidence="4" key="1">
    <citation type="journal article" date="2019" name="Int. J. Syst. Evol. Microbiol.">
        <title>The Global Catalogue of Microorganisms (GCM) 10K type strain sequencing project: providing services to taxonomists for standard genome sequencing and annotation.</title>
        <authorList>
            <consortium name="The Broad Institute Genomics Platform"/>
            <consortium name="The Broad Institute Genome Sequencing Center for Infectious Disease"/>
            <person name="Wu L."/>
            <person name="Ma J."/>
        </authorList>
    </citation>
    <scope>NUCLEOTIDE SEQUENCE [LARGE SCALE GENOMIC DNA]</scope>
    <source>
        <strain evidence="4">KCTC 13193</strain>
    </source>
</reference>
<dbReference type="SUPFAM" id="SSF56112">
    <property type="entry name" value="Protein kinase-like (PK-like)"/>
    <property type="match status" value="1"/>
</dbReference>
<dbReference type="PANTHER" id="PTHR21064:SF6">
    <property type="entry name" value="AMINOGLYCOSIDE PHOSPHOTRANSFERASE DOMAIN-CONTAINING PROTEIN"/>
    <property type="match status" value="1"/>
</dbReference>
<keyword evidence="4" id="KW-1185">Reference proteome</keyword>
<evidence type="ECO:0000313" key="4">
    <source>
        <dbReference type="Proteomes" id="UP001595387"/>
    </source>
</evidence>
<dbReference type="Gene3D" id="3.30.200.20">
    <property type="entry name" value="Phosphorylase Kinase, domain 1"/>
    <property type="match status" value="1"/>
</dbReference>
<evidence type="ECO:0000313" key="3">
    <source>
        <dbReference type="EMBL" id="MFC2947100.1"/>
    </source>
</evidence>
<dbReference type="Proteomes" id="UP001595387">
    <property type="component" value="Unassembled WGS sequence"/>
</dbReference>
<dbReference type="InterPro" id="IPR011009">
    <property type="entry name" value="Kinase-like_dom_sf"/>
</dbReference>
<name>A0ABV7A2F9_9BACI</name>
<comment type="similarity">
    <text evidence="1">Belongs to the pseudomonas-type ThrB family.</text>
</comment>
<accession>A0ABV7A2F9</accession>
<dbReference type="Gene3D" id="3.90.1200.10">
    <property type="match status" value="1"/>
</dbReference>
<evidence type="ECO:0000259" key="2">
    <source>
        <dbReference type="Pfam" id="PF01636"/>
    </source>
</evidence>
<dbReference type="Pfam" id="PF01636">
    <property type="entry name" value="APH"/>
    <property type="match status" value="1"/>
</dbReference>
<sequence length="322" mass="37762">MMEWKVKHSLADERSIMKLLERYRLGPITSCKFLTRGLNDVYQIITPRKNYIYRLYRHGWRSREAIQFELEALLHLRGKPYRLSVPVAMEDGSYLSEVPAPEGIRYGVLFTYTDGERPSIQPENTRLIGESLGKLHNNTDDFHPTVDRGFQLDTAHLLDEPSAFILPYIRKFFGRETEGDIQEVVSNLKTWLESLDLETGFCHGDFHNHHMHLTASGLEVFDFDRSAFGYRAYDVAVSWWNLLTNYGEQEEECWEAFLEGYTSQRKLSSDDLESLPLFITARRFWLLGTMLQNQDVWGTNWITEKSWELFVLQVKTDMIRKL</sequence>
<dbReference type="InterPro" id="IPR050249">
    <property type="entry name" value="Pseudomonas-type_ThrB"/>
</dbReference>
<dbReference type="InterPro" id="IPR002575">
    <property type="entry name" value="Aminoglycoside_PTrfase"/>
</dbReference>
<protein>
    <submittedName>
        <fullName evidence="3">Phosphotransferase enzyme family protein</fullName>
    </submittedName>
</protein>
<dbReference type="PANTHER" id="PTHR21064">
    <property type="entry name" value="AMINOGLYCOSIDE PHOSPHOTRANSFERASE DOMAIN-CONTAINING PROTEIN-RELATED"/>
    <property type="match status" value="1"/>
</dbReference>
<organism evidence="3 4">
    <name type="scientific">Virgibacillus sediminis</name>
    <dbReference type="NCBI Taxonomy" id="202260"/>
    <lineage>
        <taxon>Bacteria</taxon>
        <taxon>Bacillati</taxon>
        <taxon>Bacillota</taxon>
        <taxon>Bacilli</taxon>
        <taxon>Bacillales</taxon>
        <taxon>Bacillaceae</taxon>
        <taxon>Virgibacillus</taxon>
    </lineage>
</organism>
<dbReference type="EMBL" id="JBHRRZ010000002">
    <property type="protein sequence ID" value="MFC2947100.1"/>
    <property type="molecule type" value="Genomic_DNA"/>
</dbReference>
<proteinExistence type="inferred from homology"/>
<dbReference type="RefSeq" id="WP_390302036.1">
    <property type="nucleotide sequence ID" value="NZ_JBHRRZ010000002.1"/>
</dbReference>
<gene>
    <name evidence="3" type="ORF">ACFODW_01805</name>
</gene>
<feature type="domain" description="Aminoglycoside phosphotransferase" evidence="2">
    <location>
        <begin position="38"/>
        <end position="261"/>
    </location>
</feature>
<comment type="caution">
    <text evidence="3">The sequence shown here is derived from an EMBL/GenBank/DDBJ whole genome shotgun (WGS) entry which is preliminary data.</text>
</comment>